<name>A0ABW0ZAQ0_9ACTN</name>
<comment type="caution">
    <text evidence="2">The sequence shown here is derived from an EMBL/GenBank/DDBJ whole genome shotgun (WGS) entry which is preliminary data.</text>
</comment>
<feature type="region of interest" description="Disordered" evidence="1">
    <location>
        <begin position="572"/>
        <end position="609"/>
    </location>
</feature>
<feature type="compositionally biased region" description="Basic and acidic residues" evidence="1">
    <location>
        <begin position="572"/>
        <end position="584"/>
    </location>
</feature>
<proteinExistence type="predicted"/>
<gene>
    <name evidence="2" type="ORF">ACFPQB_04050</name>
</gene>
<sequence>MGTFLQQELGVAMSGVKWDIGNYKLWQSTEPDIILFTAKQPQLAKGQNGRYQMAVSQFRQQEDDTYKITGGSAVFTITSALQHDAQGFEALKEQWRAEMAGIGPRPPSNPRFIPLNTQKGTAQVLINPMSGTPDQAHNDVNIGTPGGPNSFLVELTSLGAQEWVQGIREQTAVPAGVKMMYEYLRLLPTVGAEVKVHAERMWTHFSASLGTRGGFLFGSSAQIDAAWEQMKREGDIEVRFIGTGLAPELEEIRQELVNTFIDQVQQRVFDALFAPAPEVDDASSGGGGGGLFGGTTFAAKFKRVEEIIDIEQTVSFEGWTWLQASMDADMTTLFSELDETYVTEVNTEMSFPATVVVDADPQLETTAISWTASEGKSPETPVFASDGGVARYTVTSAHPNDVEINWRAQVNFAPSSWPVVETQGTATVGNGGNQVVIKPASWIGRHMIYLFVRDEAGNVVFDPTSPLLANSRLVANVSYEGAHLARPITESAQISPFEPLAFSYPLSPEGAAGTAKFSAFGAIGGRMIRATEQEINFDEEGVFIVASPTSIQLVSQDAVFPESDKFLSDLRRHGARPRVQDHASGRASESSPRRPSYAEGSSSGNAKGEGRIEGVVIAVEYTPSGPALLIDTGHGHERVPLRSTDLADTFDDTRKRVIVDLDRQNYADRIRVQL</sequence>
<organism evidence="2 3">
    <name type="scientific">Nocardioides vastitatis</name>
    <dbReference type="NCBI Taxonomy" id="2568655"/>
    <lineage>
        <taxon>Bacteria</taxon>
        <taxon>Bacillati</taxon>
        <taxon>Actinomycetota</taxon>
        <taxon>Actinomycetes</taxon>
        <taxon>Propionibacteriales</taxon>
        <taxon>Nocardioidaceae</taxon>
        <taxon>Nocardioides</taxon>
    </lineage>
</organism>
<dbReference type="RefSeq" id="WP_136431731.1">
    <property type="nucleotide sequence ID" value="NZ_JBHSNS010000001.1"/>
</dbReference>
<accession>A0ABW0ZAQ0</accession>
<evidence type="ECO:0000313" key="3">
    <source>
        <dbReference type="Proteomes" id="UP001596072"/>
    </source>
</evidence>
<keyword evidence="3" id="KW-1185">Reference proteome</keyword>
<dbReference type="Proteomes" id="UP001596072">
    <property type="component" value="Unassembled WGS sequence"/>
</dbReference>
<protein>
    <submittedName>
        <fullName evidence="2">Uncharacterized protein</fullName>
    </submittedName>
</protein>
<dbReference type="EMBL" id="JBHSNS010000001">
    <property type="protein sequence ID" value="MFC5728075.1"/>
    <property type="molecule type" value="Genomic_DNA"/>
</dbReference>
<evidence type="ECO:0000313" key="2">
    <source>
        <dbReference type="EMBL" id="MFC5728075.1"/>
    </source>
</evidence>
<evidence type="ECO:0000256" key="1">
    <source>
        <dbReference type="SAM" id="MobiDB-lite"/>
    </source>
</evidence>
<reference evidence="3" key="1">
    <citation type="journal article" date="2019" name="Int. J. Syst. Evol. Microbiol.">
        <title>The Global Catalogue of Microorganisms (GCM) 10K type strain sequencing project: providing services to taxonomists for standard genome sequencing and annotation.</title>
        <authorList>
            <consortium name="The Broad Institute Genomics Platform"/>
            <consortium name="The Broad Institute Genome Sequencing Center for Infectious Disease"/>
            <person name="Wu L."/>
            <person name="Ma J."/>
        </authorList>
    </citation>
    <scope>NUCLEOTIDE SEQUENCE [LARGE SCALE GENOMIC DNA]</scope>
    <source>
        <strain evidence="3">YIM 94188</strain>
    </source>
</reference>